<dbReference type="InParanoid" id="A0A1X7VV80"/>
<sequence>MTATFIPRGQEGILLRGPLTQSHIPPSYRTKSLLYSRNIRPYLSHREEAGILEDGSKPYQQRIGFYTRHNPHPGRVRHMKGLLDVPICVVEDNYERRLVFSAPTGEDYCTHYRPPGNTRYSANKAKYIPAIGIVPVTYAWKDELEKKTHKAINRAMGEISSQQSQRSGAYDHLEDEQILDLLCRILQTNSIPACFAWLQTCSESEKTIVLNMLRMAAIGEIDPNPQQANNSPSDTHSQIATPNNKQVEENKTLSAIGGCHHYMSQSGDIDGASPFKLPQHDTIIRDAHSRLMSRGSDRSFHERLQSELDQDINMSSRLNTPGKRNRPFSLIPDQQAHPQSGTRKSISRSHGIGSDVNCPPPPVHVHITQERLQDKGSSTNKHNKYY</sequence>
<organism evidence="2">
    <name type="scientific">Amphimedon queenslandica</name>
    <name type="common">Sponge</name>
    <dbReference type="NCBI Taxonomy" id="400682"/>
    <lineage>
        <taxon>Eukaryota</taxon>
        <taxon>Metazoa</taxon>
        <taxon>Porifera</taxon>
        <taxon>Demospongiae</taxon>
        <taxon>Heteroscleromorpha</taxon>
        <taxon>Haplosclerida</taxon>
        <taxon>Niphatidae</taxon>
        <taxon>Amphimedon</taxon>
    </lineage>
</organism>
<protein>
    <submittedName>
        <fullName evidence="2">Uncharacterized protein</fullName>
    </submittedName>
</protein>
<evidence type="ECO:0000313" key="2">
    <source>
        <dbReference type="EnsemblMetazoa" id="Aqu2.1.43774_001"/>
    </source>
</evidence>
<dbReference type="PANTHER" id="PTHR33772">
    <property type="entry name" value="THYMUS, BRAIN AND TESTES-ASSOCIATED"/>
    <property type="match status" value="1"/>
</dbReference>
<dbReference type="PANTHER" id="PTHR33772:SF1">
    <property type="entry name" value="PROTEIN TBATA"/>
    <property type="match status" value="1"/>
</dbReference>
<dbReference type="Proteomes" id="UP000007879">
    <property type="component" value="Unassembled WGS sequence"/>
</dbReference>
<feature type="compositionally biased region" description="Basic and acidic residues" evidence="1">
    <location>
        <begin position="295"/>
        <end position="306"/>
    </location>
</feature>
<keyword evidence="3" id="KW-1185">Reference proteome</keyword>
<dbReference type="EnsemblMetazoa" id="XM_011405317.2">
    <property type="protein sequence ID" value="XP_011403619.1"/>
    <property type="gene ID" value="LOC105312567"/>
</dbReference>
<feature type="region of interest" description="Disordered" evidence="1">
    <location>
        <begin position="295"/>
        <end position="364"/>
    </location>
</feature>
<proteinExistence type="predicted"/>
<name>A0A1X7VV80_AMPQE</name>
<dbReference type="EnsemblMetazoa" id="Aqu2.1.43774_001">
    <property type="protein sequence ID" value="Aqu2.1.43774_001"/>
    <property type="gene ID" value="Aqu2.1.43774"/>
</dbReference>
<dbReference type="STRING" id="400682.A0A1X7VV80"/>
<dbReference type="AlphaFoldDB" id="A0A1X7VV80"/>
<dbReference type="KEGG" id="aqu:105312567"/>
<reference evidence="3" key="1">
    <citation type="journal article" date="2010" name="Nature">
        <title>The Amphimedon queenslandica genome and the evolution of animal complexity.</title>
        <authorList>
            <person name="Srivastava M."/>
            <person name="Simakov O."/>
            <person name="Chapman J."/>
            <person name="Fahey B."/>
            <person name="Gauthier M.E."/>
            <person name="Mitros T."/>
            <person name="Richards G.S."/>
            <person name="Conaco C."/>
            <person name="Dacre M."/>
            <person name="Hellsten U."/>
            <person name="Larroux C."/>
            <person name="Putnam N.H."/>
            <person name="Stanke M."/>
            <person name="Adamska M."/>
            <person name="Darling A."/>
            <person name="Degnan S.M."/>
            <person name="Oakley T.H."/>
            <person name="Plachetzki D.C."/>
            <person name="Zhai Y."/>
            <person name="Adamski M."/>
            <person name="Calcino A."/>
            <person name="Cummins S.F."/>
            <person name="Goodstein D.M."/>
            <person name="Harris C."/>
            <person name="Jackson D.J."/>
            <person name="Leys S.P."/>
            <person name="Shu S."/>
            <person name="Woodcroft B.J."/>
            <person name="Vervoort M."/>
            <person name="Kosik K.S."/>
            <person name="Manning G."/>
            <person name="Degnan B.M."/>
            <person name="Rokhsar D.S."/>
        </authorList>
    </citation>
    <scope>NUCLEOTIDE SEQUENCE [LARGE SCALE GENOMIC DNA]</scope>
</reference>
<reference evidence="2" key="2">
    <citation type="submission" date="2017-05" db="UniProtKB">
        <authorList>
            <consortium name="EnsemblMetazoa"/>
        </authorList>
    </citation>
    <scope>IDENTIFICATION</scope>
</reference>
<accession>A0A1X7VV80</accession>
<dbReference type="Pfam" id="PF15256">
    <property type="entry name" value="SPATIAL"/>
    <property type="match status" value="2"/>
</dbReference>
<dbReference type="OrthoDB" id="9982103at2759"/>
<gene>
    <name evidence="2" type="primary">105312567</name>
</gene>
<evidence type="ECO:0000256" key="1">
    <source>
        <dbReference type="SAM" id="MobiDB-lite"/>
    </source>
</evidence>
<evidence type="ECO:0000313" key="3">
    <source>
        <dbReference type="Proteomes" id="UP000007879"/>
    </source>
</evidence>
<dbReference type="InterPro" id="IPR037394">
    <property type="entry name" value="TBATA-like"/>
</dbReference>